<dbReference type="PANTHER" id="PTHR30146:SF109">
    <property type="entry name" value="HTH-TYPE TRANSCRIPTIONAL REGULATOR GALS"/>
    <property type="match status" value="1"/>
</dbReference>
<keyword evidence="2 6" id="KW-0238">DNA-binding</keyword>
<dbReference type="GO" id="GO:0000976">
    <property type="term" value="F:transcription cis-regulatory region binding"/>
    <property type="evidence" value="ECO:0007669"/>
    <property type="project" value="TreeGrafter"/>
</dbReference>
<dbReference type="CDD" id="cd20010">
    <property type="entry name" value="PBP1_AglR-like"/>
    <property type="match status" value="1"/>
</dbReference>
<protein>
    <submittedName>
        <fullName evidence="6">LacI family DNA-binding transcriptional regulator</fullName>
    </submittedName>
</protein>
<reference evidence="6" key="1">
    <citation type="submission" date="2020-05" db="EMBL/GenBank/DDBJ databases">
        <title>Identification of trans-AT polyketide cluster in two marine bacteria, producers of a novel glutaramide-containing polyketide sesbanimide D and analogs.</title>
        <authorList>
            <person name="Kacar D."/>
            <person name="Rodriguez P."/>
            <person name="Canedo L."/>
            <person name="Gonzalez E."/>
            <person name="Galan B."/>
            <person name="De La Calle F."/>
            <person name="Garcia J.L."/>
        </authorList>
    </citation>
    <scope>NUCLEOTIDE SEQUENCE</scope>
    <source>
        <strain evidence="6">PHM038</strain>
    </source>
</reference>
<dbReference type="Proteomes" id="UP000598467">
    <property type="component" value="Unassembled WGS sequence"/>
</dbReference>
<dbReference type="AlphaFoldDB" id="A0A926NUL9"/>
<dbReference type="Pfam" id="PF00356">
    <property type="entry name" value="LacI"/>
    <property type="match status" value="1"/>
</dbReference>
<organism evidence="6 7">
    <name type="scientific">Roseibium aggregatum</name>
    <dbReference type="NCBI Taxonomy" id="187304"/>
    <lineage>
        <taxon>Bacteria</taxon>
        <taxon>Pseudomonadati</taxon>
        <taxon>Pseudomonadota</taxon>
        <taxon>Alphaproteobacteria</taxon>
        <taxon>Hyphomicrobiales</taxon>
        <taxon>Stappiaceae</taxon>
        <taxon>Roseibium</taxon>
    </lineage>
</organism>
<dbReference type="CDD" id="cd01392">
    <property type="entry name" value="HTH_LacI"/>
    <property type="match status" value="1"/>
</dbReference>
<evidence type="ECO:0000259" key="5">
    <source>
        <dbReference type="PROSITE" id="PS50932"/>
    </source>
</evidence>
<dbReference type="SMART" id="SM00354">
    <property type="entry name" value="HTH_LACI"/>
    <property type="match status" value="1"/>
</dbReference>
<dbReference type="PROSITE" id="PS50932">
    <property type="entry name" value="HTH_LACI_2"/>
    <property type="match status" value="1"/>
</dbReference>
<keyword evidence="1" id="KW-0805">Transcription regulation</keyword>
<dbReference type="GO" id="GO:0003700">
    <property type="term" value="F:DNA-binding transcription factor activity"/>
    <property type="evidence" value="ECO:0007669"/>
    <property type="project" value="TreeGrafter"/>
</dbReference>
<dbReference type="PANTHER" id="PTHR30146">
    <property type="entry name" value="LACI-RELATED TRANSCRIPTIONAL REPRESSOR"/>
    <property type="match status" value="1"/>
</dbReference>
<feature type="compositionally biased region" description="Polar residues" evidence="4">
    <location>
        <begin position="343"/>
        <end position="352"/>
    </location>
</feature>
<keyword evidence="3" id="KW-0804">Transcription</keyword>
<dbReference type="EMBL" id="JABFCZ010000001">
    <property type="protein sequence ID" value="MBD1544696.1"/>
    <property type="molecule type" value="Genomic_DNA"/>
</dbReference>
<dbReference type="SUPFAM" id="SSF53822">
    <property type="entry name" value="Periplasmic binding protein-like I"/>
    <property type="match status" value="1"/>
</dbReference>
<sequence>MDVADSLGMTKSTVSRALNGYPDISESTRLKVRDAAERLGYRPLSNAQAIRTGRVRSIGLIIQISEYDRHRPFLADFLDGVSEAASAADWTMTVATAASDTDTFRLLCKLADERKVDGFILPRTLVDDPRVHLLREADVPFVLYGRTADDHGCAWFDIDSETAMADAVMRLAELGHERIGFIPAGDRYMYARLRSEGYRAGLKAAKLPFAAELVAPPALSRQEGANSARLILNQENPPTAILCAVDRAAIGVYDAAKELGLQIGRDLSLISYDDIPEAELMTPPLTTYAVDTRRAGARLTDLLIRRIKGEAPEKLRELDRARFVARGSHGFGPSAGPAKEINETVSKSGGKA</sequence>
<dbReference type="InterPro" id="IPR010982">
    <property type="entry name" value="Lambda_DNA-bd_dom_sf"/>
</dbReference>
<evidence type="ECO:0000256" key="2">
    <source>
        <dbReference type="ARBA" id="ARBA00023125"/>
    </source>
</evidence>
<evidence type="ECO:0000313" key="6">
    <source>
        <dbReference type="EMBL" id="MBD1544696.1"/>
    </source>
</evidence>
<accession>A0A926NUL9</accession>
<feature type="domain" description="HTH lacI-type" evidence="5">
    <location>
        <begin position="1"/>
        <end position="52"/>
    </location>
</feature>
<dbReference type="SUPFAM" id="SSF47413">
    <property type="entry name" value="lambda repressor-like DNA-binding domains"/>
    <property type="match status" value="1"/>
</dbReference>
<dbReference type="InterPro" id="IPR046335">
    <property type="entry name" value="LacI/GalR-like_sensor"/>
</dbReference>
<dbReference type="InterPro" id="IPR028082">
    <property type="entry name" value="Peripla_BP_I"/>
</dbReference>
<dbReference type="Gene3D" id="1.10.260.40">
    <property type="entry name" value="lambda repressor-like DNA-binding domains"/>
    <property type="match status" value="1"/>
</dbReference>
<proteinExistence type="predicted"/>
<comment type="caution">
    <text evidence="6">The sequence shown here is derived from an EMBL/GenBank/DDBJ whole genome shotgun (WGS) entry which is preliminary data.</text>
</comment>
<name>A0A926NUL9_9HYPH</name>
<dbReference type="InterPro" id="IPR000843">
    <property type="entry name" value="HTH_LacI"/>
</dbReference>
<evidence type="ECO:0000256" key="4">
    <source>
        <dbReference type="SAM" id="MobiDB-lite"/>
    </source>
</evidence>
<evidence type="ECO:0000256" key="1">
    <source>
        <dbReference type="ARBA" id="ARBA00023015"/>
    </source>
</evidence>
<gene>
    <name evidence="6" type="ORF">HK439_00335</name>
</gene>
<dbReference type="Gene3D" id="3.40.50.2300">
    <property type="match status" value="2"/>
</dbReference>
<dbReference type="Pfam" id="PF13377">
    <property type="entry name" value="Peripla_BP_3"/>
    <property type="match status" value="1"/>
</dbReference>
<evidence type="ECO:0000313" key="7">
    <source>
        <dbReference type="Proteomes" id="UP000598467"/>
    </source>
</evidence>
<evidence type="ECO:0000256" key="3">
    <source>
        <dbReference type="ARBA" id="ARBA00023163"/>
    </source>
</evidence>
<feature type="region of interest" description="Disordered" evidence="4">
    <location>
        <begin position="329"/>
        <end position="352"/>
    </location>
</feature>